<dbReference type="Pfam" id="PF03989">
    <property type="entry name" value="DNA_gyraseA_C"/>
    <property type="match status" value="6"/>
</dbReference>
<accession>A0A101ERT1</accession>
<evidence type="ECO:0000256" key="9">
    <source>
        <dbReference type="HAMAP-Rule" id="MF_01897"/>
    </source>
</evidence>
<organism evidence="13 14">
    <name type="scientific">Thermotoga petrophila</name>
    <dbReference type="NCBI Taxonomy" id="93929"/>
    <lineage>
        <taxon>Bacteria</taxon>
        <taxon>Thermotogati</taxon>
        <taxon>Thermotogota</taxon>
        <taxon>Thermotogae</taxon>
        <taxon>Thermotogales</taxon>
        <taxon>Thermotogaceae</taxon>
        <taxon>Thermotoga</taxon>
    </lineage>
</organism>
<keyword evidence="7 9" id="KW-0413">Isomerase</keyword>
<dbReference type="SUPFAM" id="SSF56719">
    <property type="entry name" value="Type II DNA topoisomerase"/>
    <property type="match status" value="1"/>
</dbReference>
<evidence type="ECO:0000256" key="10">
    <source>
        <dbReference type="PROSITE-ProRule" id="PRU01384"/>
    </source>
</evidence>
<dbReference type="CDD" id="cd00187">
    <property type="entry name" value="TOP4c"/>
    <property type="match status" value="1"/>
</dbReference>
<dbReference type="PROSITE" id="PS52040">
    <property type="entry name" value="TOPO_IIA"/>
    <property type="match status" value="1"/>
</dbReference>
<dbReference type="FunFam" id="3.30.1360.40:FF:000002">
    <property type="entry name" value="DNA gyrase subunit A"/>
    <property type="match status" value="1"/>
</dbReference>
<dbReference type="GO" id="GO:0005524">
    <property type="term" value="F:ATP binding"/>
    <property type="evidence" value="ECO:0007669"/>
    <property type="project" value="UniProtKB-UniRule"/>
</dbReference>
<evidence type="ECO:0000256" key="5">
    <source>
        <dbReference type="ARBA" id="ARBA00023029"/>
    </source>
</evidence>
<dbReference type="FunFam" id="1.10.268.10:FF:000001">
    <property type="entry name" value="DNA gyrase subunit A"/>
    <property type="match status" value="1"/>
</dbReference>
<sequence>MPEILINKPVEDELVESYLLYSMSVIVGRAIPDVRDGLKPVQRRILYGMYELGLKHNSPTKKSARIVGEVMGKYHPHGDAPVYDALVRMAQPFTMRYPLIEGQGNFGSIDRDPPAAMRYTEARLTKLAEEMLEDIEKNTVNMVDNFDGTLKEPEVLPSKVPNLIINGASGIAVGMATNIPPHNLSETVDALIYLIDHPEATVEELMQFIKGPDFPTGAVVVNASELKKVYEEGRGRIIVRGKVHVEDGKRVKRIVITEIPYGVSKAGLIEQIAKIAKDDESLPIRNIRDESDKRGMRIVIEIPKDTSEEVIINNLYKRTALQDYFNVQMLVIDKHKRPRLMNLKGLMEAFLEHRFEVIRRRARYEYEQYTRRAHVVEGLLKAARAIGVVVDIVRNSKDVESAKQSLMETLEITEEQAKAILDMRLSRLTSLEIENLQNEYSDLVRKISEVKEILEKDEKVKEIMKEEFLYLKQQYGDPRRTEITDQSIQYNEEELIVEEDVVITLSHNGYLKSTPLNSYRSQKRGGKGITVSKLTEDDEVEFVVVAKNTASTLFITNLGRAYVLKNYQLETTGRNTRGRHITAFLNLEDTEKIVALASLNGDGNDLVIVTKSGKIKRTALKEFENATSNRGVRAIKIEPGDEIVSARVVNSEKETLIVATKMGMAVRFPVSDVRRMGRNAAGVQAIKLQPGDEVVSVDVIPPGDEGEILTVTEKGFGKRTPVQLYRIQRRGGTGLRNISDVNKTGYVVAVRYVRGDEEIVVVTRNGMMIRFPVSEIGVIGRVTKGVKLIELGDDTISKVAVVKD</sequence>
<dbReference type="GO" id="GO:0009330">
    <property type="term" value="C:DNA topoisomerase type II (double strand cut, ATP-hydrolyzing) complex"/>
    <property type="evidence" value="ECO:0007669"/>
    <property type="project" value="TreeGrafter"/>
</dbReference>
<dbReference type="NCBIfam" id="NF004043">
    <property type="entry name" value="PRK05560.1"/>
    <property type="match status" value="1"/>
</dbReference>
<comment type="subunit">
    <text evidence="8">Heterotetramer composed of ParC and ParE.</text>
</comment>
<dbReference type="FunFam" id="2.120.10.90:FF:000005">
    <property type="entry name" value="DNA topoisomerase 4 subunit A"/>
    <property type="match status" value="1"/>
</dbReference>
<dbReference type="InterPro" id="IPR013757">
    <property type="entry name" value="Topo_IIA_A_a_sf"/>
</dbReference>
<dbReference type="SUPFAM" id="SSF101904">
    <property type="entry name" value="GyrA/ParC C-terminal domain-like"/>
    <property type="match status" value="1"/>
</dbReference>
<keyword evidence="5 9" id="KW-0799">Topoisomerase</keyword>
<gene>
    <name evidence="9" type="primary">gyrA</name>
    <name evidence="13" type="ORF">XD57_0188</name>
</gene>
<evidence type="ECO:0000256" key="4">
    <source>
        <dbReference type="ARBA" id="ARBA00022840"/>
    </source>
</evidence>
<comment type="catalytic activity">
    <reaction evidence="1 9 10">
        <text>ATP-dependent breakage, passage and rejoining of double-stranded DNA.</text>
        <dbReference type="EC" id="5.6.2.2"/>
    </reaction>
</comment>
<dbReference type="InterPro" id="IPR050220">
    <property type="entry name" value="Type_II_DNA_Topoisomerases"/>
</dbReference>
<comment type="miscellaneous">
    <text evidence="9">Few gyrases are as efficient as E.coli at forming negative supercoils. Not all organisms have 2 type II topoisomerases; in organisms with a single type II topoisomerase this enzyme also has to decatenate newly replicated chromosomes.</text>
</comment>
<evidence type="ECO:0000256" key="3">
    <source>
        <dbReference type="ARBA" id="ARBA00022741"/>
    </source>
</evidence>
<feature type="coiled-coil region" evidence="11">
    <location>
        <begin position="396"/>
        <end position="467"/>
    </location>
</feature>
<dbReference type="EC" id="5.6.2.2" evidence="9"/>
<comment type="subcellular location">
    <subcellularLocation>
        <location evidence="9">Cytoplasm</location>
    </subcellularLocation>
</comment>
<dbReference type="Gene3D" id="1.10.268.10">
    <property type="entry name" value="Topoisomerase, domain 3"/>
    <property type="match status" value="1"/>
</dbReference>
<dbReference type="GO" id="GO:0006261">
    <property type="term" value="P:DNA-templated DNA replication"/>
    <property type="evidence" value="ECO:0007669"/>
    <property type="project" value="UniProtKB-UniRule"/>
</dbReference>
<evidence type="ECO:0000256" key="2">
    <source>
        <dbReference type="ARBA" id="ARBA00008263"/>
    </source>
</evidence>
<dbReference type="NCBIfam" id="TIGR01063">
    <property type="entry name" value="gyrA"/>
    <property type="match status" value="1"/>
</dbReference>
<comment type="subunit">
    <text evidence="9">Heterotetramer, composed of two GyrA and two GyrB chains. In the heterotetramer, GyrA contains the active site tyrosine that forms a transient covalent intermediate with DNA, while GyrB binds cofactors and catalyzes ATP hydrolysis.</text>
</comment>
<comment type="similarity">
    <text evidence="2 9">Belongs to the type II topoisomerase GyrA/ParC subunit family.</text>
</comment>
<dbReference type="PANTHER" id="PTHR43493:SF5">
    <property type="entry name" value="DNA GYRASE SUBUNIT A, CHLOROPLASTIC_MITOCHONDRIAL"/>
    <property type="match status" value="1"/>
</dbReference>
<keyword evidence="9" id="KW-0963">Cytoplasm</keyword>
<dbReference type="Gene3D" id="3.30.1360.40">
    <property type="match status" value="1"/>
</dbReference>
<dbReference type="Pfam" id="PF00521">
    <property type="entry name" value="DNA_topoisoIV"/>
    <property type="match status" value="1"/>
</dbReference>
<dbReference type="Proteomes" id="UP000058636">
    <property type="component" value="Unassembled WGS sequence"/>
</dbReference>
<dbReference type="Gene3D" id="3.90.199.10">
    <property type="entry name" value="Topoisomerase II, domain 5"/>
    <property type="match status" value="1"/>
</dbReference>
<dbReference type="InterPro" id="IPR006691">
    <property type="entry name" value="GyrA/parC_rep"/>
</dbReference>
<dbReference type="InterPro" id="IPR013758">
    <property type="entry name" value="Topo_IIA_A/C_ab"/>
</dbReference>
<dbReference type="FunFam" id="3.90.199.10:FF:000001">
    <property type="entry name" value="DNA gyrase subunit A"/>
    <property type="match status" value="1"/>
</dbReference>
<evidence type="ECO:0000313" key="14">
    <source>
        <dbReference type="Proteomes" id="UP000058636"/>
    </source>
</evidence>
<evidence type="ECO:0000256" key="8">
    <source>
        <dbReference type="ARBA" id="ARBA00063644"/>
    </source>
</evidence>
<evidence type="ECO:0000259" key="12">
    <source>
        <dbReference type="PROSITE" id="PS52040"/>
    </source>
</evidence>
<dbReference type="GO" id="GO:0006265">
    <property type="term" value="P:DNA topological change"/>
    <property type="evidence" value="ECO:0007669"/>
    <property type="project" value="UniProtKB-UniRule"/>
</dbReference>
<proteinExistence type="inferred from homology"/>
<dbReference type="GO" id="GO:0005737">
    <property type="term" value="C:cytoplasm"/>
    <property type="evidence" value="ECO:0007669"/>
    <property type="project" value="UniProtKB-SubCell"/>
</dbReference>
<dbReference type="Gene3D" id="2.120.10.90">
    <property type="entry name" value="DNA gyrase/topoisomerase IV, subunit A, C-terminal"/>
    <property type="match status" value="1"/>
</dbReference>
<keyword evidence="3 9" id="KW-0547">Nucleotide-binding</keyword>
<dbReference type="PATRIC" id="fig|93930.3.peg.817"/>
<evidence type="ECO:0000313" key="13">
    <source>
        <dbReference type="EMBL" id="KUK23722.1"/>
    </source>
</evidence>
<evidence type="ECO:0000256" key="6">
    <source>
        <dbReference type="ARBA" id="ARBA00023125"/>
    </source>
</evidence>
<dbReference type="GO" id="GO:0005694">
    <property type="term" value="C:chromosome"/>
    <property type="evidence" value="ECO:0007669"/>
    <property type="project" value="InterPro"/>
</dbReference>
<comment type="caution">
    <text evidence="13">The sequence shown here is derived from an EMBL/GenBank/DDBJ whole genome shotgun (WGS) entry which is preliminary data.</text>
</comment>
<dbReference type="InterPro" id="IPR005743">
    <property type="entry name" value="GyrA"/>
</dbReference>
<evidence type="ECO:0000256" key="7">
    <source>
        <dbReference type="ARBA" id="ARBA00023235"/>
    </source>
</evidence>
<evidence type="ECO:0000256" key="11">
    <source>
        <dbReference type="SAM" id="Coils"/>
    </source>
</evidence>
<name>A0A101ERT1_9THEM</name>
<protein>
    <recommendedName>
        <fullName evidence="9">DNA gyrase subunit A</fullName>
        <ecNumber evidence="9">5.6.2.2</ecNumber>
    </recommendedName>
</protein>
<keyword evidence="4 9" id="KW-0067">ATP-binding</keyword>
<dbReference type="InterPro" id="IPR035516">
    <property type="entry name" value="Gyrase/topoIV_suA_C"/>
</dbReference>
<dbReference type="GO" id="GO:0034335">
    <property type="term" value="F:DNA negative supercoiling activity"/>
    <property type="evidence" value="ECO:0007669"/>
    <property type="project" value="UniProtKB-ARBA"/>
</dbReference>
<evidence type="ECO:0000256" key="1">
    <source>
        <dbReference type="ARBA" id="ARBA00000185"/>
    </source>
</evidence>
<dbReference type="EMBL" id="LGFG01000007">
    <property type="protein sequence ID" value="KUK23722.1"/>
    <property type="molecule type" value="Genomic_DNA"/>
</dbReference>
<dbReference type="SMART" id="SM00434">
    <property type="entry name" value="TOP4c"/>
    <property type="match status" value="1"/>
</dbReference>
<dbReference type="NCBIfam" id="NF004044">
    <property type="entry name" value="PRK05561.1"/>
    <property type="match status" value="1"/>
</dbReference>
<dbReference type="HAMAP" id="MF_01897">
    <property type="entry name" value="GyrA"/>
    <property type="match status" value="1"/>
</dbReference>
<dbReference type="InterPro" id="IPR002205">
    <property type="entry name" value="Topo_IIA_dom_A"/>
</dbReference>
<keyword evidence="11" id="KW-0175">Coiled coil</keyword>
<feature type="active site" description="O-(5'-phospho-DNA)-tyrosine intermediate" evidence="9 10">
    <location>
        <position position="119"/>
    </location>
</feature>
<dbReference type="GO" id="GO:0003677">
    <property type="term" value="F:DNA binding"/>
    <property type="evidence" value="ECO:0007669"/>
    <property type="project" value="UniProtKB-UniRule"/>
</dbReference>
<keyword evidence="6 9" id="KW-0238">DNA-binding</keyword>
<dbReference type="AlphaFoldDB" id="A0A101ERT1"/>
<feature type="short sequence motif" description="GyrA-box" evidence="9">
    <location>
        <begin position="522"/>
        <end position="528"/>
    </location>
</feature>
<feature type="domain" description="Topo IIA-type catalytic" evidence="12">
    <location>
        <begin position="31"/>
        <end position="501"/>
    </location>
</feature>
<reference evidence="13 14" key="1">
    <citation type="journal article" date="2015" name="MBio">
        <title>Genome-Resolved Metagenomic Analysis Reveals Roles for Candidate Phyla and Other Microbial Community Members in Biogeochemical Transformations in Oil Reservoirs.</title>
        <authorList>
            <person name="Hu P."/>
            <person name="Tom L."/>
            <person name="Singh A."/>
            <person name="Thomas B.C."/>
            <person name="Baker B.J."/>
            <person name="Piceno Y.M."/>
            <person name="Andersen G.L."/>
            <person name="Banfield J.F."/>
        </authorList>
    </citation>
    <scope>NUCLEOTIDE SEQUENCE [LARGE SCALE GENOMIC DNA]</scope>
    <source>
        <strain evidence="13">46_26</strain>
    </source>
</reference>
<dbReference type="InterPro" id="IPR013760">
    <property type="entry name" value="Topo_IIA-like_dom_sf"/>
</dbReference>
<dbReference type="PANTHER" id="PTHR43493">
    <property type="entry name" value="DNA GYRASE/TOPOISOMERASE SUBUNIT A"/>
    <property type="match status" value="1"/>
</dbReference>
<comment type="function">
    <text evidence="9">A type II topoisomerase that negatively supercoils closed circular double-stranded (ds) DNA in an ATP-dependent manner to modulate DNA topology and maintain chromosomes in an underwound state. Negative supercoiling favors strand separation, and DNA replication, transcription, recombination and repair, all of which involve strand separation. Also able to catalyze the interconversion of other topological isomers of dsDNA rings, including catenanes and knotted rings. Type II topoisomerases break and join 2 DNA strands simultaneously in an ATP-dependent manner.</text>
</comment>